<dbReference type="Proteomes" id="UP000309133">
    <property type="component" value="Unassembled WGS sequence"/>
</dbReference>
<accession>A0A4S4FK42</accession>
<dbReference type="RefSeq" id="WP_136427974.1">
    <property type="nucleotide sequence ID" value="NZ_SSSM01000005.1"/>
</dbReference>
<evidence type="ECO:0000313" key="2">
    <source>
        <dbReference type="Proteomes" id="UP000309133"/>
    </source>
</evidence>
<proteinExistence type="predicted"/>
<reference evidence="1 2" key="1">
    <citation type="submission" date="2019-04" db="EMBL/GenBank/DDBJ databases">
        <authorList>
            <person name="Jiang L."/>
        </authorList>
    </citation>
    <scope>NUCLEOTIDE SEQUENCE [LARGE SCALE GENOMIC DNA]</scope>
    <source>
        <strain evidence="1 2">YIM 131853</strain>
    </source>
</reference>
<dbReference type="AlphaFoldDB" id="A0A4S4FK42"/>
<name>A0A4S4FK42_9MICO</name>
<evidence type="ECO:0008006" key="3">
    <source>
        <dbReference type="Google" id="ProtNLM"/>
    </source>
</evidence>
<dbReference type="OrthoDB" id="4988283at2"/>
<comment type="caution">
    <text evidence="1">The sequence shown here is derived from an EMBL/GenBank/DDBJ whole genome shotgun (WGS) entry which is preliminary data.</text>
</comment>
<gene>
    <name evidence="1" type="ORF">E6C64_13310</name>
</gene>
<dbReference type="EMBL" id="SSSM01000005">
    <property type="protein sequence ID" value="THG29645.1"/>
    <property type="molecule type" value="Genomic_DNA"/>
</dbReference>
<sequence>MIDQERMSPDIDIAFSHWLSLLPSWRLSSVAPRRSSCVRCPSYLAALGLDGMMHEPVHSLFCAVHAIVEDRFAEESAPADFEDDWRVPVRSAYSDDTQFETMPVLAAHAPRGDLQDELALSRRRAMLFDCAVAELALRRGTMLEAVLAFVEPTVQRMADQLIAEICEQ</sequence>
<evidence type="ECO:0000313" key="1">
    <source>
        <dbReference type="EMBL" id="THG29645.1"/>
    </source>
</evidence>
<organism evidence="1 2">
    <name type="scientific">Naasia lichenicola</name>
    <dbReference type="NCBI Taxonomy" id="2565933"/>
    <lineage>
        <taxon>Bacteria</taxon>
        <taxon>Bacillati</taxon>
        <taxon>Actinomycetota</taxon>
        <taxon>Actinomycetes</taxon>
        <taxon>Micrococcales</taxon>
        <taxon>Microbacteriaceae</taxon>
        <taxon>Naasia</taxon>
    </lineage>
</organism>
<protein>
    <recommendedName>
        <fullName evidence="3">Spermidine/putrescine ABC transporter substrate-binding protein</fullName>
    </recommendedName>
</protein>
<keyword evidence="2" id="KW-1185">Reference proteome</keyword>